<protein>
    <submittedName>
        <fullName evidence="1">Uncharacterized protein</fullName>
    </submittedName>
</protein>
<proteinExistence type="predicted"/>
<dbReference type="Proteomes" id="UP001142648">
    <property type="component" value="Unassembled WGS sequence"/>
</dbReference>
<reference evidence="1" key="1">
    <citation type="submission" date="2022-09" db="EMBL/GenBank/DDBJ databases">
        <title>The genome sequence of Tsuneonella sp. YG55.</title>
        <authorList>
            <person name="Liu Y."/>
        </authorList>
    </citation>
    <scope>NUCLEOTIDE SEQUENCE</scope>
    <source>
        <strain evidence="1">YG55</strain>
    </source>
</reference>
<comment type="caution">
    <text evidence="1">The sequence shown here is derived from an EMBL/GenBank/DDBJ whole genome shotgun (WGS) entry which is preliminary data.</text>
</comment>
<organism evidence="1 2">
    <name type="scientific">Tsuneonella litorea</name>
    <dbReference type="NCBI Taxonomy" id="2976475"/>
    <lineage>
        <taxon>Bacteria</taxon>
        <taxon>Pseudomonadati</taxon>
        <taxon>Pseudomonadota</taxon>
        <taxon>Alphaproteobacteria</taxon>
        <taxon>Sphingomonadales</taxon>
        <taxon>Erythrobacteraceae</taxon>
        <taxon>Tsuneonella</taxon>
    </lineage>
</organism>
<name>A0A9X3AL12_9SPHN</name>
<evidence type="ECO:0000313" key="1">
    <source>
        <dbReference type="EMBL" id="MCT2559084.1"/>
    </source>
</evidence>
<dbReference type="EMBL" id="JAOAMV010000004">
    <property type="protein sequence ID" value="MCT2559084.1"/>
    <property type="molecule type" value="Genomic_DNA"/>
</dbReference>
<gene>
    <name evidence="1" type="ORF">N0B51_08830</name>
</gene>
<keyword evidence="2" id="KW-1185">Reference proteome</keyword>
<sequence length="303" mass="32877">MHANTPALTHPIAALADDPADLAPQAVFTRERQVAFLHALAGSGAVRPSAAQAGISYRTAYRERRASPAFRRAWDAALLSARALHEDVLASRAIDGVEEEVWYHGEVVATRRRYDARLLLAHLARLDRLTEDARLRAFAEDYEGALERFAAGIDDPAPVCDECGEALAPAPGERGEGPADVSSPGLCDRCDRPAAASRRKKAAAPAPAPAIENPCPDCGGRCLDEDAALTKKDCMWLGNRLARMEAARPEGVRNQFQFPGHAAGDVESEQLAAFEEGVEEWWLVVPGPDGEDGQWHFADPERW</sequence>
<dbReference type="AlphaFoldDB" id="A0A9X3AL12"/>
<evidence type="ECO:0000313" key="2">
    <source>
        <dbReference type="Proteomes" id="UP001142648"/>
    </source>
</evidence>
<accession>A0A9X3AL12</accession>
<dbReference type="RefSeq" id="WP_259961956.1">
    <property type="nucleotide sequence ID" value="NZ_JAOAMV010000004.1"/>
</dbReference>